<comment type="caution">
    <text evidence="5">The sequence shown here is derived from an EMBL/GenBank/DDBJ whole genome shotgun (WGS) entry which is preliminary data.</text>
</comment>
<dbReference type="EMBL" id="VSSQ01001037">
    <property type="protein sequence ID" value="MPM04409.1"/>
    <property type="molecule type" value="Genomic_DNA"/>
</dbReference>
<dbReference type="SUPFAM" id="SSF46689">
    <property type="entry name" value="Homeodomain-like"/>
    <property type="match status" value="2"/>
</dbReference>
<organism evidence="5">
    <name type="scientific">bioreactor metagenome</name>
    <dbReference type="NCBI Taxonomy" id="1076179"/>
    <lineage>
        <taxon>unclassified sequences</taxon>
        <taxon>metagenomes</taxon>
        <taxon>ecological metagenomes</taxon>
    </lineage>
</organism>
<keyword evidence="1" id="KW-0805">Transcription regulation</keyword>
<evidence type="ECO:0000256" key="2">
    <source>
        <dbReference type="ARBA" id="ARBA00023125"/>
    </source>
</evidence>
<evidence type="ECO:0000256" key="1">
    <source>
        <dbReference type="ARBA" id="ARBA00023015"/>
    </source>
</evidence>
<evidence type="ECO:0000259" key="4">
    <source>
        <dbReference type="PROSITE" id="PS01124"/>
    </source>
</evidence>
<keyword evidence="3" id="KW-0804">Transcription</keyword>
<dbReference type="Pfam" id="PF12833">
    <property type="entry name" value="HTH_18"/>
    <property type="match status" value="1"/>
</dbReference>
<gene>
    <name evidence="5" type="primary">rhaS_38</name>
    <name evidence="5" type="ORF">SDC9_50686</name>
</gene>
<dbReference type="PANTHER" id="PTHR43280">
    <property type="entry name" value="ARAC-FAMILY TRANSCRIPTIONAL REGULATOR"/>
    <property type="match status" value="1"/>
</dbReference>
<dbReference type="Gene3D" id="1.10.10.60">
    <property type="entry name" value="Homeodomain-like"/>
    <property type="match status" value="1"/>
</dbReference>
<dbReference type="SUPFAM" id="SSF51215">
    <property type="entry name" value="Regulatory protein AraC"/>
    <property type="match status" value="1"/>
</dbReference>
<feature type="domain" description="HTH araC/xylS-type" evidence="4">
    <location>
        <begin position="175"/>
        <end position="272"/>
    </location>
</feature>
<dbReference type="GO" id="GO:0043565">
    <property type="term" value="F:sequence-specific DNA binding"/>
    <property type="evidence" value="ECO:0007669"/>
    <property type="project" value="InterPro"/>
</dbReference>
<dbReference type="InterPro" id="IPR018060">
    <property type="entry name" value="HTH_AraC"/>
</dbReference>
<accession>A0A644WLB3</accession>
<dbReference type="SMART" id="SM00342">
    <property type="entry name" value="HTH_ARAC"/>
    <property type="match status" value="1"/>
</dbReference>
<dbReference type="PANTHER" id="PTHR43280:SF2">
    <property type="entry name" value="HTH-TYPE TRANSCRIPTIONAL REGULATOR EXSA"/>
    <property type="match status" value="1"/>
</dbReference>
<dbReference type="Pfam" id="PF02311">
    <property type="entry name" value="AraC_binding"/>
    <property type="match status" value="1"/>
</dbReference>
<dbReference type="GO" id="GO:0003700">
    <property type="term" value="F:DNA-binding transcription factor activity"/>
    <property type="evidence" value="ECO:0007669"/>
    <property type="project" value="InterPro"/>
</dbReference>
<dbReference type="InterPro" id="IPR014710">
    <property type="entry name" value="RmlC-like_jellyroll"/>
</dbReference>
<dbReference type="Gene3D" id="2.60.120.10">
    <property type="entry name" value="Jelly Rolls"/>
    <property type="match status" value="1"/>
</dbReference>
<keyword evidence="2" id="KW-0238">DNA-binding</keyword>
<dbReference type="InterPro" id="IPR037923">
    <property type="entry name" value="HTH-like"/>
</dbReference>
<sequence>MRTYLTYPIGSACLPRGFELNSLSVHNIRRVYRHHHDFYELYLFISGNAEFLIEENTVSLNKNTLLLLPPGCMHSLRFLDEESVYQRTVLWVVPELLNRVSDGVWDEPFELHLSDADGLAIERLLSLLDEEQNRLERDFSEFEGRDTVFAEYIRLIFIHLMRLREQSGGTSAFLRAAKAYIDTHLAEDLRAETISSALHMGKTHLMRRFHAESGISLHQYILKLRLQRARRLLSRGVGAVESSQLSGFSDYTTFYKAFQREYGLSPSSFYGGFRMTQTEVDSNLPEEYNEEKEDN</sequence>
<dbReference type="InterPro" id="IPR009057">
    <property type="entry name" value="Homeodomain-like_sf"/>
</dbReference>
<evidence type="ECO:0000256" key="3">
    <source>
        <dbReference type="ARBA" id="ARBA00023163"/>
    </source>
</evidence>
<dbReference type="InterPro" id="IPR003313">
    <property type="entry name" value="AraC-bd"/>
</dbReference>
<evidence type="ECO:0000313" key="5">
    <source>
        <dbReference type="EMBL" id="MPM04409.1"/>
    </source>
</evidence>
<proteinExistence type="predicted"/>
<protein>
    <submittedName>
        <fullName evidence="5">HTH-type transcriptional activator RhaS</fullName>
    </submittedName>
</protein>
<dbReference type="PROSITE" id="PS01124">
    <property type="entry name" value="HTH_ARAC_FAMILY_2"/>
    <property type="match status" value="1"/>
</dbReference>
<name>A0A644WLB3_9ZZZZ</name>
<reference evidence="5" key="1">
    <citation type="submission" date="2019-08" db="EMBL/GenBank/DDBJ databases">
        <authorList>
            <person name="Kucharzyk K."/>
            <person name="Murdoch R.W."/>
            <person name="Higgins S."/>
            <person name="Loffler F."/>
        </authorList>
    </citation>
    <scope>NUCLEOTIDE SEQUENCE</scope>
</reference>
<dbReference type="AlphaFoldDB" id="A0A644WLB3"/>